<evidence type="ECO:0000313" key="3">
    <source>
        <dbReference type="EMBL" id="GAA5067844.1"/>
    </source>
</evidence>
<dbReference type="InterPro" id="IPR013815">
    <property type="entry name" value="ATP_grasp_subdomain_1"/>
</dbReference>
<reference evidence="4" key="1">
    <citation type="journal article" date="2019" name="Int. J. Syst. Evol. Microbiol.">
        <title>The Global Catalogue of Microorganisms (GCM) 10K type strain sequencing project: providing services to taxonomists for standard genome sequencing and annotation.</title>
        <authorList>
            <consortium name="The Broad Institute Genomics Platform"/>
            <consortium name="The Broad Institute Genome Sequencing Center for Infectious Disease"/>
            <person name="Wu L."/>
            <person name="Ma J."/>
        </authorList>
    </citation>
    <scope>NUCLEOTIDE SEQUENCE [LARGE SCALE GENOMIC DNA]</scope>
    <source>
        <strain evidence="4">JCM 18298</strain>
    </source>
</reference>
<feature type="domain" description="ATP-grasp" evidence="2">
    <location>
        <begin position="110"/>
        <end position="302"/>
    </location>
</feature>
<name>A0ABP9KY29_9NOCA</name>
<organism evidence="3 4">
    <name type="scientific">Nocardia callitridis</name>
    <dbReference type="NCBI Taxonomy" id="648753"/>
    <lineage>
        <taxon>Bacteria</taxon>
        <taxon>Bacillati</taxon>
        <taxon>Actinomycetota</taxon>
        <taxon>Actinomycetes</taxon>
        <taxon>Mycobacteriales</taxon>
        <taxon>Nocardiaceae</taxon>
        <taxon>Nocardia</taxon>
    </lineage>
</organism>
<dbReference type="InterPro" id="IPR011761">
    <property type="entry name" value="ATP-grasp"/>
</dbReference>
<dbReference type="RefSeq" id="WP_345499430.1">
    <property type="nucleotide sequence ID" value="NZ_BAABJM010000008.1"/>
</dbReference>
<keyword evidence="1" id="KW-0067">ATP-binding</keyword>
<evidence type="ECO:0000256" key="1">
    <source>
        <dbReference type="PROSITE-ProRule" id="PRU00409"/>
    </source>
</evidence>
<dbReference type="Proteomes" id="UP001500603">
    <property type="component" value="Unassembled WGS sequence"/>
</dbReference>
<dbReference type="Pfam" id="PF08443">
    <property type="entry name" value="RimK"/>
    <property type="match status" value="1"/>
</dbReference>
<keyword evidence="1" id="KW-0547">Nucleotide-binding</keyword>
<gene>
    <name evidence="3" type="ORF">GCM10023318_57620</name>
</gene>
<comment type="caution">
    <text evidence="3">The sequence shown here is derived from an EMBL/GenBank/DDBJ whole genome shotgun (WGS) entry which is preliminary data.</text>
</comment>
<dbReference type="InterPro" id="IPR013651">
    <property type="entry name" value="ATP-grasp_RimK-type"/>
</dbReference>
<protein>
    <recommendedName>
        <fullName evidence="2">ATP-grasp domain-containing protein</fullName>
    </recommendedName>
</protein>
<evidence type="ECO:0000259" key="2">
    <source>
        <dbReference type="PROSITE" id="PS50975"/>
    </source>
</evidence>
<keyword evidence="4" id="KW-1185">Reference proteome</keyword>
<dbReference type="EMBL" id="BAABJM010000008">
    <property type="protein sequence ID" value="GAA5067844.1"/>
    <property type="molecule type" value="Genomic_DNA"/>
</dbReference>
<dbReference type="SUPFAM" id="SSF56059">
    <property type="entry name" value="Glutathione synthetase ATP-binding domain-like"/>
    <property type="match status" value="1"/>
</dbReference>
<sequence length="311" mass="33662">MTDFSSNEGSREYLARAAHVLTGRPPVLIDARHFYDGGAGRIHSDGATPVLHVETEGIDVAPDTLVIYEIPPEDRPRFARFQQAIEHSGIARLGTDATAWSVASDKHRMVEVFRAEGIRQMESVVLHSPSDLAAREAFAGLGGDVWARPAVGLGGRDVFHLTDNEQLARAVARYAASDQKFLFSRDARNFDAQGRRHQYRVVVLGERVLRVCEHIQPHQDLPCNEAQGAQSHLLEPSALPATLADLAITATKALGLPFGGVDLVAENGGVVFEVNVHPVLTGDLGLETIAMPFVRAHLTSSPTAFTQQATA</sequence>
<dbReference type="Gene3D" id="3.30.470.20">
    <property type="entry name" value="ATP-grasp fold, B domain"/>
    <property type="match status" value="1"/>
</dbReference>
<dbReference type="PANTHER" id="PTHR21621">
    <property type="entry name" value="RIBOSOMAL PROTEIN S6 MODIFICATION PROTEIN"/>
    <property type="match status" value="1"/>
</dbReference>
<dbReference type="Gene3D" id="3.30.1490.20">
    <property type="entry name" value="ATP-grasp fold, A domain"/>
    <property type="match status" value="1"/>
</dbReference>
<proteinExistence type="predicted"/>
<dbReference type="PANTHER" id="PTHR21621:SF0">
    <property type="entry name" value="BETA-CITRYLGLUTAMATE SYNTHASE B-RELATED"/>
    <property type="match status" value="1"/>
</dbReference>
<evidence type="ECO:0000313" key="4">
    <source>
        <dbReference type="Proteomes" id="UP001500603"/>
    </source>
</evidence>
<dbReference type="PROSITE" id="PS50975">
    <property type="entry name" value="ATP_GRASP"/>
    <property type="match status" value="1"/>
</dbReference>
<accession>A0ABP9KY29</accession>